<dbReference type="EMBL" id="AJVK01011666">
    <property type="status" value="NOT_ANNOTATED_CDS"/>
    <property type="molecule type" value="Genomic_DNA"/>
</dbReference>
<comment type="function">
    <text evidence="1">Required for maturation of ribosomal RNAs and formation of the large ribosomal subunit.</text>
</comment>
<dbReference type="AlphaFoldDB" id="A0A1B0D4Y9"/>
<dbReference type="SUPFAM" id="SSF52113">
    <property type="entry name" value="BRCT domain"/>
    <property type="match status" value="1"/>
</dbReference>
<dbReference type="GO" id="GO:0005654">
    <property type="term" value="C:nucleoplasm"/>
    <property type="evidence" value="ECO:0007669"/>
    <property type="project" value="UniProtKB-SubCell"/>
</dbReference>
<dbReference type="PANTHER" id="PTHR12221:SF6">
    <property type="entry name" value="PESCADILLO HOMOLOG"/>
    <property type="match status" value="1"/>
</dbReference>
<feature type="region of interest" description="Disordered" evidence="2">
    <location>
        <begin position="478"/>
        <end position="574"/>
    </location>
</feature>
<sequence length="655" mass="77234">YFHFNSRVLILARVLPFFINYKSDFCGFFYPNFYQNTMRRLKKYDTGTATHYITRRQALNKLQLSLNDFRRLCIIKGIYPREPKNRRKAQRGASDIKILYHAKDIRFLLHEPIVWTLRKYKIFNRQTGRDRALRDFRKMKKRLDRYPELKIDHIVKERYPTFIDAVKDLDDCLTLLFLFSTFPSLKYVPRSQSNLCRRLTVEFMHAVIASKALQKVFISIKGYYFQANIKGQLVTWIIPHYYPFKEQPKEEVDFKVMSIFVEFYSIMLGFVNFRLYHGLNLHYPPQIPTAIAEISEESAQNENLFISERIAALNLDILKTAAASDGDANEENVLDMDLLSSTSAQSDKVDKMRAQALEEKTLKSLFQGLKFFINREVPREPLVFIIRCFGGTVSWDKVLFPGATFDETDESITHQIADRPNMDRQFISRDYIQPQWVFDSVNRRTLLPTNQYFLGVELPPHLSPFTSDEQGNVYVPPEEKALKDPELPEEDKISEISESESDEDEDMAASEEEKPQGPKGKGKKLKNKNEQNKSEKSTDAQLERAYWQERQEAEAEDEEEDPKSAKEKKKEELKQKMMVKTGQIHKEDANLAKTQEIQEQRLHARMVKPRHRNLFRKLLRDKLGKNKERRILENKRRRIDTEKKQQQKKKRKVEN</sequence>
<dbReference type="Pfam" id="PF06732">
    <property type="entry name" value="Pescadillo_N"/>
    <property type="match status" value="1"/>
</dbReference>
<dbReference type="InterPro" id="IPR036420">
    <property type="entry name" value="BRCT_dom_sf"/>
</dbReference>
<feature type="compositionally biased region" description="Basic residues" evidence="2">
    <location>
        <begin position="646"/>
        <end position="655"/>
    </location>
</feature>
<dbReference type="InterPro" id="IPR001357">
    <property type="entry name" value="BRCT_dom"/>
</dbReference>
<dbReference type="VEuPathDB" id="VectorBase:PPAPM1_007461"/>
<dbReference type="EnsemblMetazoa" id="PPAI002547-RA">
    <property type="protein sequence ID" value="PPAI002547-PA"/>
    <property type="gene ID" value="PPAI002547"/>
</dbReference>
<feature type="compositionally biased region" description="Basic and acidic residues" evidence="2">
    <location>
        <begin position="562"/>
        <end position="574"/>
    </location>
</feature>
<comment type="similarity">
    <text evidence="1">Belongs to the pescadillo family.</text>
</comment>
<evidence type="ECO:0000313" key="4">
    <source>
        <dbReference type="Proteomes" id="UP000092462"/>
    </source>
</evidence>
<dbReference type="VEuPathDB" id="VectorBase:PPAI002547"/>
<dbReference type="GO" id="GO:0030687">
    <property type="term" value="C:preribosome, large subunit precursor"/>
    <property type="evidence" value="ECO:0007669"/>
    <property type="project" value="UniProtKB-UniRule"/>
</dbReference>
<evidence type="ECO:0000256" key="2">
    <source>
        <dbReference type="SAM" id="MobiDB-lite"/>
    </source>
</evidence>
<keyword evidence="1" id="KW-0539">Nucleus</keyword>
<dbReference type="InterPro" id="IPR010613">
    <property type="entry name" value="PES"/>
</dbReference>
<feature type="compositionally biased region" description="Basic and acidic residues" evidence="2">
    <location>
        <begin position="619"/>
        <end position="645"/>
    </location>
</feature>
<dbReference type="Gene3D" id="3.40.50.10190">
    <property type="entry name" value="BRCT domain"/>
    <property type="match status" value="1"/>
</dbReference>
<dbReference type="FunFam" id="3.40.50.10190:FF:000002">
    <property type="entry name" value="Pescadillo homolog"/>
    <property type="match status" value="1"/>
</dbReference>
<dbReference type="EMBL" id="AJVK01011668">
    <property type="status" value="NOT_ANNOTATED_CDS"/>
    <property type="molecule type" value="Genomic_DNA"/>
</dbReference>
<reference evidence="3" key="1">
    <citation type="submission" date="2022-08" db="UniProtKB">
        <authorList>
            <consortium name="EnsemblMetazoa"/>
        </authorList>
    </citation>
    <scope>IDENTIFICATION</scope>
    <source>
        <strain evidence="3">Israel</strain>
    </source>
</reference>
<dbReference type="Proteomes" id="UP000092462">
    <property type="component" value="Unassembled WGS sequence"/>
</dbReference>
<keyword evidence="4" id="KW-1185">Reference proteome</keyword>
<name>A0A1B0D4Y9_PHLPP</name>
<dbReference type="GO" id="GO:0000463">
    <property type="term" value="P:maturation of LSU-rRNA from tricistronic rRNA transcript (SSU-rRNA, 5.8S rRNA, LSU-rRNA)"/>
    <property type="evidence" value="ECO:0007669"/>
    <property type="project" value="UniProtKB-UniRule"/>
</dbReference>
<dbReference type="CDD" id="cd17709">
    <property type="entry name" value="BRCT_pescadillo_like"/>
    <property type="match status" value="1"/>
</dbReference>
<keyword evidence="1" id="KW-0698">rRNA processing</keyword>
<keyword evidence="1" id="KW-0690">Ribosome biogenesis</keyword>
<dbReference type="PANTHER" id="PTHR12221">
    <property type="entry name" value="PESCADILLO - RELATED"/>
    <property type="match status" value="1"/>
</dbReference>
<organism evidence="3 4">
    <name type="scientific">Phlebotomus papatasi</name>
    <name type="common">Sandfly</name>
    <dbReference type="NCBI Taxonomy" id="29031"/>
    <lineage>
        <taxon>Eukaryota</taxon>
        <taxon>Metazoa</taxon>
        <taxon>Ecdysozoa</taxon>
        <taxon>Arthropoda</taxon>
        <taxon>Hexapoda</taxon>
        <taxon>Insecta</taxon>
        <taxon>Pterygota</taxon>
        <taxon>Neoptera</taxon>
        <taxon>Endopterygota</taxon>
        <taxon>Diptera</taxon>
        <taxon>Nematocera</taxon>
        <taxon>Psychodoidea</taxon>
        <taxon>Psychodidae</taxon>
        <taxon>Phlebotomus</taxon>
        <taxon>Phlebotomus</taxon>
    </lineage>
</organism>
<feature type="compositionally biased region" description="Basic and acidic residues" evidence="2">
    <location>
        <begin position="478"/>
        <end position="495"/>
    </location>
</feature>
<dbReference type="GO" id="GO:0070545">
    <property type="term" value="C:PeBoW complex"/>
    <property type="evidence" value="ECO:0007669"/>
    <property type="project" value="TreeGrafter"/>
</dbReference>
<dbReference type="GO" id="GO:0003723">
    <property type="term" value="F:RNA binding"/>
    <property type="evidence" value="ECO:0007669"/>
    <property type="project" value="TreeGrafter"/>
</dbReference>
<feature type="compositionally biased region" description="Basic and acidic residues" evidence="2">
    <location>
        <begin position="527"/>
        <end position="553"/>
    </location>
</feature>
<dbReference type="EMBL" id="AJVK01011667">
    <property type="status" value="NOT_ANNOTATED_CDS"/>
    <property type="molecule type" value="Genomic_DNA"/>
</dbReference>
<proteinExistence type="inferred from homology"/>
<protein>
    <recommendedName>
        <fullName evidence="1">Pescadillo homolog</fullName>
    </recommendedName>
</protein>
<comment type="subcellular location">
    <subcellularLocation>
        <location evidence="1">Nucleus</location>
        <location evidence="1">Nucleolus</location>
    </subcellularLocation>
    <subcellularLocation>
        <location evidence="1">Nucleus</location>
        <location evidence="1">Nucleoplasm</location>
    </subcellularLocation>
</comment>
<feature type="compositionally biased region" description="Acidic residues" evidence="2">
    <location>
        <begin position="497"/>
        <end position="510"/>
    </location>
</feature>
<dbReference type="PROSITE" id="PS50172">
    <property type="entry name" value="BRCT"/>
    <property type="match status" value="1"/>
</dbReference>
<dbReference type="GO" id="GO:0043021">
    <property type="term" value="F:ribonucleoprotein complex binding"/>
    <property type="evidence" value="ECO:0007669"/>
    <property type="project" value="UniProtKB-UniRule"/>
</dbReference>
<feature type="region of interest" description="Disordered" evidence="2">
    <location>
        <begin position="619"/>
        <end position="655"/>
    </location>
</feature>
<dbReference type="SMART" id="SM00292">
    <property type="entry name" value="BRCT"/>
    <property type="match status" value="1"/>
</dbReference>
<dbReference type="GO" id="GO:0000466">
    <property type="term" value="P:maturation of 5.8S rRNA from tricistronic rRNA transcript (SSU-rRNA, 5.8S rRNA, LSU-rRNA)"/>
    <property type="evidence" value="ECO:0007669"/>
    <property type="project" value="UniProtKB-UniRule"/>
</dbReference>
<evidence type="ECO:0000313" key="3">
    <source>
        <dbReference type="EnsemblMetazoa" id="PPAI002547-PA"/>
    </source>
</evidence>
<evidence type="ECO:0000256" key="1">
    <source>
        <dbReference type="HAMAP-Rule" id="MF_03028"/>
    </source>
</evidence>
<accession>A0A1B0D4Y9</accession>
<dbReference type="HAMAP" id="MF_03028">
    <property type="entry name" value="Pescadillo"/>
    <property type="match status" value="1"/>
</dbReference>
<dbReference type="Pfam" id="PF16589">
    <property type="entry name" value="BRCT_2"/>
    <property type="match status" value="1"/>
</dbReference>